<reference evidence="5" key="1">
    <citation type="submission" date="2018-05" db="EMBL/GenBank/DDBJ databases">
        <authorList>
            <person name="Lanie J.A."/>
            <person name="Ng W.-L."/>
            <person name="Kazmierczak K.M."/>
            <person name="Andrzejewski T.M."/>
            <person name="Davidsen T.M."/>
            <person name="Wayne K.J."/>
            <person name="Tettelin H."/>
            <person name="Glass J.I."/>
            <person name="Rusch D."/>
            <person name="Podicherti R."/>
            <person name="Tsui H.-C.T."/>
            <person name="Winkler M.E."/>
        </authorList>
    </citation>
    <scope>NUCLEOTIDE SEQUENCE</scope>
</reference>
<proteinExistence type="inferred from homology"/>
<feature type="domain" description="Carbohydrate kinase FGGY N-terminal" evidence="4">
    <location>
        <begin position="9"/>
        <end position="119"/>
    </location>
</feature>
<evidence type="ECO:0000313" key="5">
    <source>
        <dbReference type="EMBL" id="SUZ81612.1"/>
    </source>
</evidence>
<comment type="similarity">
    <text evidence="1">Belongs to the FGGY kinase family.</text>
</comment>
<evidence type="ECO:0000256" key="1">
    <source>
        <dbReference type="ARBA" id="ARBA00009156"/>
    </source>
</evidence>
<dbReference type="InterPro" id="IPR018484">
    <property type="entry name" value="FGGY_N"/>
</dbReference>
<dbReference type="Gene3D" id="3.30.420.40">
    <property type="match status" value="1"/>
</dbReference>
<gene>
    <name evidence="5" type="ORF">METZ01_LOCUS34466</name>
</gene>
<feature type="non-terminal residue" evidence="5">
    <location>
        <position position="120"/>
    </location>
</feature>
<dbReference type="PANTHER" id="PTHR10196:SF69">
    <property type="entry name" value="GLYCEROL KINASE"/>
    <property type="match status" value="1"/>
</dbReference>
<accession>A0A381QQH8</accession>
<evidence type="ECO:0000259" key="4">
    <source>
        <dbReference type="Pfam" id="PF00370"/>
    </source>
</evidence>
<evidence type="ECO:0000256" key="3">
    <source>
        <dbReference type="ARBA" id="ARBA00022777"/>
    </source>
</evidence>
<evidence type="ECO:0000256" key="2">
    <source>
        <dbReference type="ARBA" id="ARBA00022679"/>
    </source>
</evidence>
<dbReference type="GO" id="GO:0006071">
    <property type="term" value="P:glycerol metabolic process"/>
    <property type="evidence" value="ECO:0007669"/>
    <property type="project" value="TreeGrafter"/>
</dbReference>
<keyword evidence="3" id="KW-0418">Kinase</keyword>
<dbReference type="Pfam" id="PF00370">
    <property type="entry name" value="FGGY_N"/>
    <property type="match status" value="1"/>
</dbReference>
<dbReference type="EMBL" id="UINC01001475">
    <property type="protein sequence ID" value="SUZ81612.1"/>
    <property type="molecule type" value="Genomic_DNA"/>
</dbReference>
<dbReference type="GO" id="GO:0004370">
    <property type="term" value="F:glycerol kinase activity"/>
    <property type="evidence" value="ECO:0007669"/>
    <property type="project" value="TreeGrafter"/>
</dbReference>
<name>A0A381QQH8_9ZZZZ</name>
<dbReference type="PANTHER" id="PTHR10196">
    <property type="entry name" value="SUGAR KINASE"/>
    <property type="match status" value="1"/>
</dbReference>
<dbReference type="AlphaFoldDB" id="A0A381QQH8"/>
<protein>
    <recommendedName>
        <fullName evidence="4">Carbohydrate kinase FGGY N-terminal domain-containing protein</fullName>
    </recommendedName>
</protein>
<dbReference type="SUPFAM" id="SSF53067">
    <property type="entry name" value="Actin-like ATPase domain"/>
    <property type="match status" value="1"/>
</dbReference>
<keyword evidence="2" id="KW-0808">Transferase</keyword>
<dbReference type="InterPro" id="IPR043129">
    <property type="entry name" value="ATPase_NBD"/>
</dbReference>
<dbReference type="GO" id="GO:0005829">
    <property type="term" value="C:cytosol"/>
    <property type="evidence" value="ECO:0007669"/>
    <property type="project" value="TreeGrafter"/>
</dbReference>
<organism evidence="5">
    <name type="scientific">marine metagenome</name>
    <dbReference type="NCBI Taxonomy" id="408172"/>
    <lineage>
        <taxon>unclassified sequences</taxon>
        <taxon>metagenomes</taxon>
        <taxon>ecological metagenomes</taxon>
    </lineage>
</organism>
<sequence length="120" mass="13580">MPPDKKNTTLVIDQGTSSTKIFLFNLSNHVVFKSEGKHTLKYPKPGHVEADALAIAHTCEKLIRQAINFAREKNIHIFVAGIALQRSTFLFWDRKTLKPLTPALSWQDGRAIDIVKKLKD</sequence>